<sequence length="287" mass="32451">MSSIFSMTGAASVQYNSNELSFSITVKTVNNRFLDAYFKLSDNIAHLESNFRALCAEYLKRGKIECTVSTLINSSELSQIDDTELEKFAKSINTIKKHIDFAQINALEILNTPGILKNGSGLNEEIEKKLNDGFKRALEKLIESRKREGEKLKVSLLSLLDNVETCVQKIKPMLDKIVSDQRQKLLDKIASFDIEVDENRIEQEVVLAAQKADVQEEYDRLCAHIAEVRNILQKGGLVGKRLDIMMQELNRESNTLASKASSIELTKIAVDLKVLIEQMREQIQNLE</sequence>
<evidence type="ECO:0000256" key="2">
    <source>
        <dbReference type="ARBA" id="ARBA00022722"/>
    </source>
</evidence>
<comment type="similarity">
    <text evidence="5">Belongs to the YicC/YloC family.</text>
</comment>
<dbReference type="EMBL" id="JAGFNY010000016">
    <property type="protein sequence ID" value="MBW7570410.1"/>
    <property type="molecule type" value="Genomic_DNA"/>
</dbReference>
<proteinExistence type="inferred from homology"/>
<dbReference type="RefSeq" id="WP_219937631.1">
    <property type="nucleotide sequence ID" value="NZ_JAGFNY010000016.1"/>
</dbReference>
<dbReference type="Pfam" id="PF08340">
    <property type="entry name" value="YicC-like_C"/>
    <property type="match status" value="1"/>
</dbReference>
<dbReference type="PANTHER" id="PTHR30636:SF3">
    <property type="entry name" value="UPF0701 PROTEIN YICC"/>
    <property type="match status" value="1"/>
</dbReference>
<evidence type="ECO:0000256" key="1">
    <source>
        <dbReference type="ARBA" id="ARBA00001968"/>
    </source>
</evidence>
<evidence type="ECO:0000313" key="9">
    <source>
        <dbReference type="Proteomes" id="UP000731465"/>
    </source>
</evidence>
<gene>
    <name evidence="8" type="ORF">J5V48_05815</name>
</gene>
<dbReference type="InterPro" id="IPR013551">
    <property type="entry name" value="YicC-like_C"/>
</dbReference>
<comment type="caution">
    <text evidence="8">The sequence shown here is derived from an EMBL/GenBank/DDBJ whole genome shotgun (WGS) entry which is preliminary data.</text>
</comment>
<dbReference type="InterPro" id="IPR005229">
    <property type="entry name" value="YicC/YloC-like"/>
</dbReference>
<dbReference type="PANTHER" id="PTHR30636">
    <property type="entry name" value="UPF0701 PROTEIN YICC"/>
    <property type="match status" value="1"/>
</dbReference>
<organism evidence="8 9">
    <name type="scientific">Succinivibrio faecicola</name>
    <dbReference type="NCBI Taxonomy" id="2820300"/>
    <lineage>
        <taxon>Bacteria</taxon>
        <taxon>Pseudomonadati</taxon>
        <taxon>Pseudomonadota</taxon>
        <taxon>Gammaproteobacteria</taxon>
        <taxon>Aeromonadales</taxon>
        <taxon>Succinivibrionaceae</taxon>
        <taxon>Succinivibrio</taxon>
    </lineage>
</organism>
<accession>A0ABS7DHR6</accession>
<evidence type="ECO:0000256" key="4">
    <source>
        <dbReference type="ARBA" id="ARBA00022801"/>
    </source>
</evidence>
<feature type="domain" description="Endoribonuclease YicC-like N-terminal" evidence="6">
    <location>
        <begin position="4"/>
        <end position="153"/>
    </location>
</feature>
<keyword evidence="4" id="KW-0378">Hydrolase</keyword>
<evidence type="ECO:0000313" key="8">
    <source>
        <dbReference type="EMBL" id="MBW7570410.1"/>
    </source>
</evidence>
<comment type="cofactor">
    <cofactor evidence="1">
        <name>a divalent metal cation</name>
        <dbReference type="ChEBI" id="CHEBI:60240"/>
    </cofactor>
</comment>
<dbReference type="Proteomes" id="UP000731465">
    <property type="component" value="Unassembled WGS sequence"/>
</dbReference>
<evidence type="ECO:0000256" key="5">
    <source>
        <dbReference type="ARBA" id="ARBA00035648"/>
    </source>
</evidence>
<keyword evidence="2" id="KW-0540">Nuclease</keyword>
<reference evidence="8 9" key="1">
    <citation type="submission" date="2021-03" db="EMBL/GenBank/DDBJ databases">
        <title>Succinivibrio sp. nov. isolated from feces of cow.</title>
        <authorList>
            <person name="Choi J.-Y."/>
        </authorList>
    </citation>
    <scope>NUCLEOTIDE SEQUENCE [LARGE SCALE GENOMIC DNA]</scope>
    <source>
        <strain evidence="8 9">AGMB01872</strain>
    </source>
</reference>
<protein>
    <submittedName>
        <fullName evidence="8">YicC family protein</fullName>
    </submittedName>
</protein>
<dbReference type="Pfam" id="PF03755">
    <property type="entry name" value="YicC-like_N"/>
    <property type="match status" value="1"/>
</dbReference>
<keyword evidence="9" id="KW-1185">Reference proteome</keyword>
<dbReference type="InterPro" id="IPR013527">
    <property type="entry name" value="YicC-like_N"/>
</dbReference>
<name>A0ABS7DHR6_9GAMM</name>
<dbReference type="NCBIfam" id="TIGR00255">
    <property type="entry name" value="YicC/YloC family endoribonuclease"/>
    <property type="match status" value="1"/>
</dbReference>
<evidence type="ECO:0000259" key="6">
    <source>
        <dbReference type="Pfam" id="PF03755"/>
    </source>
</evidence>
<evidence type="ECO:0000256" key="3">
    <source>
        <dbReference type="ARBA" id="ARBA00022759"/>
    </source>
</evidence>
<keyword evidence="3" id="KW-0255">Endonuclease</keyword>
<feature type="domain" description="Endoribonuclease YicC-like C-terminal" evidence="7">
    <location>
        <begin position="171"/>
        <end position="287"/>
    </location>
</feature>
<evidence type="ECO:0000259" key="7">
    <source>
        <dbReference type="Pfam" id="PF08340"/>
    </source>
</evidence>